<protein>
    <submittedName>
        <fullName evidence="2">Uncharacterized protein</fullName>
    </submittedName>
</protein>
<organism evidence="2 3">
    <name type="scientific">Letharia lupina</name>
    <dbReference type="NCBI Taxonomy" id="560253"/>
    <lineage>
        <taxon>Eukaryota</taxon>
        <taxon>Fungi</taxon>
        <taxon>Dikarya</taxon>
        <taxon>Ascomycota</taxon>
        <taxon>Pezizomycotina</taxon>
        <taxon>Lecanoromycetes</taxon>
        <taxon>OSLEUM clade</taxon>
        <taxon>Lecanoromycetidae</taxon>
        <taxon>Lecanorales</taxon>
        <taxon>Lecanorineae</taxon>
        <taxon>Parmeliaceae</taxon>
        <taxon>Letharia</taxon>
    </lineage>
</organism>
<dbReference type="GeneID" id="59337557"/>
<accession>A0A8H6FFK3</accession>
<proteinExistence type="predicted"/>
<feature type="coiled-coil region" evidence="1">
    <location>
        <begin position="5"/>
        <end position="32"/>
    </location>
</feature>
<comment type="caution">
    <text evidence="2">The sequence shown here is derived from an EMBL/GenBank/DDBJ whole genome shotgun (WGS) entry which is preliminary data.</text>
</comment>
<evidence type="ECO:0000313" key="2">
    <source>
        <dbReference type="EMBL" id="KAF6226296.1"/>
    </source>
</evidence>
<dbReference type="AlphaFoldDB" id="A0A8H6FFK3"/>
<sequence length="119" mass="14062">MKQEINGLQRGLRQLQLEIDREEEEFKEIVIKINTTREGPHRKLLRELGDSTTVVQMSLHDLNEALETMSELETDFSPEVGLSLPMYYAFYYQPLFRRFGPLNLDPEVYSRTEMNGWIH</sequence>
<reference evidence="2 3" key="1">
    <citation type="journal article" date="2020" name="Genomics">
        <title>Complete, high-quality genomes from long-read metagenomic sequencing of two wolf lichen thalli reveals enigmatic genome architecture.</title>
        <authorList>
            <person name="McKenzie S.K."/>
            <person name="Walston R.F."/>
            <person name="Allen J.L."/>
        </authorList>
    </citation>
    <scope>NUCLEOTIDE SEQUENCE [LARGE SCALE GENOMIC DNA]</scope>
    <source>
        <strain evidence="2">WasteWater1</strain>
    </source>
</reference>
<evidence type="ECO:0000313" key="3">
    <source>
        <dbReference type="Proteomes" id="UP000593566"/>
    </source>
</evidence>
<keyword evidence="1" id="KW-0175">Coiled coil</keyword>
<keyword evidence="3" id="KW-1185">Reference proteome</keyword>
<evidence type="ECO:0000256" key="1">
    <source>
        <dbReference type="SAM" id="Coils"/>
    </source>
</evidence>
<dbReference type="EMBL" id="JACCJB010000006">
    <property type="protein sequence ID" value="KAF6226296.1"/>
    <property type="molecule type" value="Genomic_DNA"/>
</dbReference>
<gene>
    <name evidence="2" type="ORF">HO133_009162</name>
</gene>
<dbReference type="Proteomes" id="UP000593566">
    <property type="component" value="Unassembled WGS sequence"/>
</dbReference>
<dbReference type="RefSeq" id="XP_037154849.1">
    <property type="nucleotide sequence ID" value="XM_037300023.1"/>
</dbReference>
<name>A0A8H6FFK3_9LECA</name>